<feature type="transmembrane region" description="Helical" evidence="5">
    <location>
        <begin position="35"/>
        <end position="56"/>
    </location>
</feature>
<evidence type="ECO:0000256" key="1">
    <source>
        <dbReference type="ARBA" id="ARBA00004167"/>
    </source>
</evidence>
<dbReference type="InterPro" id="IPR003585">
    <property type="entry name" value="Neurexin-like"/>
</dbReference>
<keyword evidence="2 5" id="KW-0812">Transmembrane</keyword>
<organism evidence="7 8">
    <name type="scientific">Neogobius melanostomus</name>
    <name type="common">round goby</name>
    <dbReference type="NCBI Taxonomy" id="47308"/>
    <lineage>
        <taxon>Eukaryota</taxon>
        <taxon>Metazoa</taxon>
        <taxon>Chordata</taxon>
        <taxon>Craniata</taxon>
        <taxon>Vertebrata</taxon>
        <taxon>Euteleostomi</taxon>
        <taxon>Actinopterygii</taxon>
        <taxon>Neopterygii</taxon>
        <taxon>Teleostei</taxon>
        <taxon>Neoteleostei</taxon>
        <taxon>Acanthomorphata</taxon>
        <taxon>Gobiaria</taxon>
        <taxon>Gobiiformes</taxon>
        <taxon>Gobioidei</taxon>
        <taxon>Gobiidae</taxon>
        <taxon>Benthophilinae</taxon>
        <taxon>Neogobiini</taxon>
        <taxon>Neogobius</taxon>
    </lineage>
</organism>
<proteinExistence type="predicted"/>
<dbReference type="SMART" id="SM00294">
    <property type="entry name" value="4.1m"/>
    <property type="match status" value="1"/>
</dbReference>
<keyword evidence="3 5" id="KW-1133">Transmembrane helix</keyword>
<protein>
    <submittedName>
        <fullName evidence="7">Glycophorin C (Gerbich blood group)</fullName>
    </submittedName>
</protein>
<reference evidence="7" key="1">
    <citation type="submission" date="2025-08" db="UniProtKB">
        <authorList>
            <consortium name="Ensembl"/>
        </authorList>
    </citation>
    <scope>IDENTIFICATION</scope>
</reference>
<dbReference type="GO" id="GO:0016020">
    <property type="term" value="C:membrane"/>
    <property type="evidence" value="ECO:0007669"/>
    <property type="project" value="UniProtKB-SubCell"/>
</dbReference>
<accession>A0A8C6UU43</accession>
<evidence type="ECO:0000256" key="2">
    <source>
        <dbReference type="ARBA" id="ARBA00022692"/>
    </source>
</evidence>
<evidence type="ECO:0000256" key="4">
    <source>
        <dbReference type="ARBA" id="ARBA00023136"/>
    </source>
</evidence>
<evidence type="ECO:0000256" key="5">
    <source>
        <dbReference type="SAM" id="Phobius"/>
    </source>
</evidence>
<evidence type="ECO:0000313" key="8">
    <source>
        <dbReference type="Proteomes" id="UP000694523"/>
    </source>
</evidence>
<feature type="domain" description="Neurexin/syndecan/glycophorin C" evidence="6">
    <location>
        <begin position="55"/>
        <end position="73"/>
    </location>
</feature>
<dbReference type="Proteomes" id="UP000694523">
    <property type="component" value="Unplaced"/>
</dbReference>
<evidence type="ECO:0000259" key="6">
    <source>
        <dbReference type="SMART" id="SM00294"/>
    </source>
</evidence>
<evidence type="ECO:0000256" key="3">
    <source>
        <dbReference type="ARBA" id="ARBA00022989"/>
    </source>
</evidence>
<dbReference type="PANTHER" id="PTHR47614">
    <property type="entry name" value="GLYCOPHORIN-C"/>
    <property type="match status" value="1"/>
</dbReference>
<keyword evidence="4 5" id="KW-0472">Membrane</keyword>
<dbReference type="PANTHER" id="PTHR47614:SF2">
    <property type="entry name" value="GLYCOPHORIN-C"/>
    <property type="match status" value="1"/>
</dbReference>
<reference evidence="7" key="2">
    <citation type="submission" date="2025-09" db="UniProtKB">
        <authorList>
            <consortium name="Ensembl"/>
        </authorList>
    </citation>
    <scope>IDENTIFICATION</scope>
</reference>
<dbReference type="InterPro" id="IPR042192">
    <property type="entry name" value="Glycophorin-C"/>
</dbReference>
<evidence type="ECO:0000313" key="7">
    <source>
        <dbReference type="Ensembl" id="ENSNMLP00000041465.1"/>
    </source>
</evidence>
<sequence length="103" mass="11221">MCSGALCKTHHSWLFSLSQASLPAGYNMDDGYLEAVVGAVIATVVLVLLVVALVVVRYMFRHKGSYQTNEAKGTEFADTADAALRGDPAIKDAVDQRHKEYFV</sequence>
<comment type="subcellular location">
    <subcellularLocation>
        <location evidence="1">Membrane</location>
        <topology evidence="1">Single-pass membrane protein</topology>
    </subcellularLocation>
</comment>
<name>A0A8C6UU43_9GOBI</name>
<dbReference type="Ensembl" id="ENSNMLT00000046092.1">
    <property type="protein sequence ID" value="ENSNMLP00000041465.1"/>
    <property type="gene ID" value="ENSNMLG00000025387.1"/>
</dbReference>
<dbReference type="AlphaFoldDB" id="A0A8C6UU43"/>
<dbReference type="GO" id="GO:0030863">
    <property type="term" value="C:cortical cytoskeleton"/>
    <property type="evidence" value="ECO:0007669"/>
    <property type="project" value="TreeGrafter"/>
</dbReference>
<keyword evidence="8" id="KW-1185">Reference proteome</keyword>